<keyword evidence="4" id="KW-0347">Helicase</keyword>
<dbReference type="Proteomes" id="UP000321051">
    <property type="component" value="Unassembled WGS sequence"/>
</dbReference>
<dbReference type="InterPro" id="IPR038726">
    <property type="entry name" value="PDDEXK_AddAB-type"/>
</dbReference>
<comment type="caution">
    <text evidence="9">The sequence shown here is derived from an EMBL/GenBank/DDBJ whole genome shotgun (WGS) entry which is preliminary data.</text>
</comment>
<keyword evidence="1" id="KW-0547">Nucleotide-binding</keyword>
<evidence type="ECO:0000256" key="7">
    <source>
        <dbReference type="ARBA" id="ARBA00023204"/>
    </source>
</evidence>
<accession>A0A510Y1T0</accession>
<evidence type="ECO:0000256" key="3">
    <source>
        <dbReference type="ARBA" id="ARBA00022801"/>
    </source>
</evidence>
<dbReference type="Gene3D" id="3.90.320.10">
    <property type="match status" value="1"/>
</dbReference>
<dbReference type="GO" id="GO:0006281">
    <property type="term" value="P:DNA repair"/>
    <property type="evidence" value="ECO:0007669"/>
    <property type="project" value="UniProtKB-KW"/>
</dbReference>
<evidence type="ECO:0000313" key="9">
    <source>
        <dbReference type="EMBL" id="GEK57143.1"/>
    </source>
</evidence>
<keyword evidence="10" id="KW-1185">Reference proteome</keyword>
<evidence type="ECO:0000313" key="10">
    <source>
        <dbReference type="Proteomes" id="UP000321051"/>
    </source>
</evidence>
<keyword evidence="3" id="KW-0378">Hydrolase</keyword>
<evidence type="ECO:0000256" key="5">
    <source>
        <dbReference type="ARBA" id="ARBA00022840"/>
    </source>
</evidence>
<proteinExistence type="predicted"/>
<dbReference type="AlphaFoldDB" id="A0A510Y1T0"/>
<dbReference type="GO" id="GO:0003677">
    <property type="term" value="F:DNA binding"/>
    <property type="evidence" value="ECO:0007669"/>
    <property type="project" value="UniProtKB-KW"/>
</dbReference>
<dbReference type="RefSeq" id="WP_186807327.1">
    <property type="nucleotide sequence ID" value="NZ_BJUN01000001.1"/>
</dbReference>
<sequence length="334" mass="39051">MDKSKLFVSDGEELRNEVTKKDRADELTKAMANHFERFHSLDEIFDKDIETQVLEEELDDLKNPKKPNFQRLPTFSPSSASKCERELYYKLRKEEKDEQPMLPYQRRWVRNGTAIHAAVQKDLLYAEQHLKNPKFTVHRMENGTPAWESNIKDVKPFEYKGVDFQVFGMMDGILEYTPDGSKVGFEFKTKSTTIGAIGDFKMKDIQQSHKEQAVAYSLLFDVDEFVFVYESLAKDSWLKQEDAKNDMRFFYYKPTQKEKNDFLAKCAFVAKSKHKEVIPDGRFPDKCLFCPFKSVCESDGGTDAYDSDAVEAEKLRKEEEKKRKAEERRKKAKK</sequence>
<keyword evidence="7" id="KW-0234">DNA repair</keyword>
<dbReference type="GO" id="GO:0004386">
    <property type="term" value="F:helicase activity"/>
    <property type="evidence" value="ECO:0007669"/>
    <property type="project" value="UniProtKB-KW"/>
</dbReference>
<feature type="domain" description="PD-(D/E)XK endonuclease-like" evidence="8">
    <location>
        <begin position="134"/>
        <end position="297"/>
    </location>
</feature>
<evidence type="ECO:0000256" key="4">
    <source>
        <dbReference type="ARBA" id="ARBA00022806"/>
    </source>
</evidence>
<reference evidence="9 10" key="1">
    <citation type="submission" date="2019-07" db="EMBL/GenBank/DDBJ databases">
        <title>Whole genome shotgun sequence of Marinococcus halophilus NBRC 102359.</title>
        <authorList>
            <person name="Hosoyama A."/>
            <person name="Uohara A."/>
            <person name="Ohji S."/>
            <person name="Ichikawa N."/>
        </authorList>
    </citation>
    <scope>NUCLEOTIDE SEQUENCE [LARGE SCALE GENOMIC DNA]</scope>
    <source>
        <strain evidence="9 10">NBRC 102359</strain>
    </source>
</reference>
<evidence type="ECO:0000256" key="2">
    <source>
        <dbReference type="ARBA" id="ARBA00022763"/>
    </source>
</evidence>
<gene>
    <name evidence="9" type="ORF">MHA01_00480</name>
</gene>
<evidence type="ECO:0000259" key="8">
    <source>
        <dbReference type="Pfam" id="PF12705"/>
    </source>
</evidence>
<organism evidence="9 10">
    <name type="scientific">Marinococcus halophilus</name>
    <dbReference type="NCBI Taxonomy" id="1371"/>
    <lineage>
        <taxon>Bacteria</taxon>
        <taxon>Bacillati</taxon>
        <taxon>Bacillota</taxon>
        <taxon>Bacilli</taxon>
        <taxon>Bacillales</taxon>
        <taxon>Bacillaceae</taxon>
        <taxon>Marinococcus</taxon>
    </lineage>
</organism>
<keyword evidence="2" id="KW-0227">DNA damage</keyword>
<dbReference type="EMBL" id="BJUN01000001">
    <property type="protein sequence ID" value="GEK57143.1"/>
    <property type="molecule type" value="Genomic_DNA"/>
</dbReference>
<dbReference type="Pfam" id="PF12705">
    <property type="entry name" value="PDDEXK_1"/>
    <property type="match status" value="1"/>
</dbReference>
<name>A0A510Y1T0_MARHA</name>
<keyword evidence="5" id="KW-0067">ATP-binding</keyword>
<dbReference type="GO" id="GO:0005524">
    <property type="term" value="F:ATP binding"/>
    <property type="evidence" value="ECO:0007669"/>
    <property type="project" value="UniProtKB-KW"/>
</dbReference>
<evidence type="ECO:0000256" key="1">
    <source>
        <dbReference type="ARBA" id="ARBA00022741"/>
    </source>
</evidence>
<evidence type="ECO:0000256" key="6">
    <source>
        <dbReference type="ARBA" id="ARBA00023125"/>
    </source>
</evidence>
<keyword evidence="6" id="KW-0238">DNA-binding</keyword>
<protein>
    <recommendedName>
        <fullName evidence="8">PD-(D/E)XK endonuclease-like domain-containing protein</fullName>
    </recommendedName>
</protein>
<dbReference type="InterPro" id="IPR011604">
    <property type="entry name" value="PDDEXK-like_dom_sf"/>
</dbReference>
<dbReference type="GO" id="GO:0016787">
    <property type="term" value="F:hydrolase activity"/>
    <property type="evidence" value="ECO:0007669"/>
    <property type="project" value="UniProtKB-KW"/>
</dbReference>